<keyword evidence="3" id="KW-1185">Reference proteome</keyword>
<proteinExistence type="predicted"/>
<sequence>MTVLRKEKKNRGEEYVGKTGNNVERRRMKAGAEEVADTNADEGGCGRGCRYKCHINFNLQKREGIFHGFWELSDTQRQWDFLATHVTEFEAKRASHAEKSSSRRQKSKKWTSQ</sequence>
<organism evidence="2 3">
    <name type="scientific">Plakobranchus ocellatus</name>
    <dbReference type="NCBI Taxonomy" id="259542"/>
    <lineage>
        <taxon>Eukaryota</taxon>
        <taxon>Metazoa</taxon>
        <taxon>Spiralia</taxon>
        <taxon>Lophotrochozoa</taxon>
        <taxon>Mollusca</taxon>
        <taxon>Gastropoda</taxon>
        <taxon>Heterobranchia</taxon>
        <taxon>Euthyneura</taxon>
        <taxon>Panpulmonata</taxon>
        <taxon>Sacoglossa</taxon>
        <taxon>Placobranchoidea</taxon>
        <taxon>Plakobranchidae</taxon>
        <taxon>Plakobranchus</taxon>
    </lineage>
</organism>
<dbReference type="Proteomes" id="UP000735302">
    <property type="component" value="Unassembled WGS sequence"/>
</dbReference>
<dbReference type="AlphaFoldDB" id="A0AAV4CZT3"/>
<evidence type="ECO:0000256" key="1">
    <source>
        <dbReference type="SAM" id="MobiDB-lite"/>
    </source>
</evidence>
<evidence type="ECO:0000313" key="3">
    <source>
        <dbReference type="Proteomes" id="UP000735302"/>
    </source>
</evidence>
<feature type="compositionally biased region" description="Basic and acidic residues" evidence="1">
    <location>
        <begin position="92"/>
        <end position="101"/>
    </location>
</feature>
<comment type="caution">
    <text evidence="2">The sequence shown here is derived from an EMBL/GenBank/DDBJ whole genome shotgun (WGS) entry which is preliminary data.</text>
</comment>
<name>A0AAV4CZT3_9GAST</name>
<evidence type="ECO:0000313" key="2">
    <source>
        <dbReference type="EMBL" id="GFO37305.1"/>
    </source>
</evidence>
<gene>
    <name evidence="2" type="ORF">PoB_006381000</name>
</gene>
<feature type="compositionally biased region" description="Basic residues" evidence="1">
    <location>
        <begin position="102"/>
        <end position="113"/>
    </location>
</feature>
<dbReference type="EMBL" id="BLXT01007185">
    <property type="protein sequence ID" value="GFO37305.1"/>
    <property type="molecule type" value="Genomic_DNA"/>
</dbReference>
<accession>A0AAV4CZT3</accession>
<feature type="region of interest" description="Disordered" evidence="1">
    <location>
        <begin position="1"/>
        <end position="22"/>
    </location>
</feature>
<reference evidence="2 3" key="1">
    <citation type="journal article" date="2021" name="Elife">
        <title>Chloroplast acquisition without the gene transfer in kleptoplastic sea slugs, Plakobranchus ocellatus.</title>
        <authorList>
            <person name="Maeda T."/>
            <person name="Takahashi S."/>
            <person name="Yoshida T."/>
            <person name="Shimamura S."/>
            <person name="Takaki Y."/>
            <person name="Nagai Y."/>
            <person name="Toyoda A."/>
            <person name="Suzuki Y."/>
            <person name="Arimoto A."/>
            <person name="Ishii H."/>
            <person name="Satoh N."/>
            <person name="Nishiyama T."/>
            <person name="Hasebe M."/>
            <person name="Maruyama T."/>
            <person name="Minagawa J."/>
            <person name="Obokata J."/>
            <person name="Shigenobu S."/>
        </authorList>
    </citation>
    <scope>NUCLEOTIDE SEQUENCE [LARGE SCALE GENOMIC DNA]</scope>
</reference>
<protein>
    <submittedName>
        <fullName evidence="2">Uncharacterized protein</fullName>
    </submittedName>
</protein>
<feature type="region of interest" description="Disordered" evidence="1">
    <location>
        <begin position="92"/>
        <end position="113"/>
    </location>
</feature>